<dbReference type="RefSeq" id="WP_275231635.1">
    <property type="nucleotide sequence ID" value="NZ_JARDXE010000004.1"/>
</dbReference>
<evidence type="ECO:0000256" key="1">
    <source>
        <dbReference type="SAM" id="MobiDB-lite"/>
    </source>
</evidence>
<dbReference type="AlphaFoldDB" id="A0AAW6LJJ9"/>
<name>A0AAW6LJJ9_RHOSG</name>
<evidence type="ECO:0000313" key="3">
    <source>
        <dbReference type="EMBL" id="MDE8644783.1"/>
    </source>
</evidence>
<dbReference type="EMBL" id="JARDXE010000004">
    <property type="protein sequence ID" value="MDE8644783.1"/>
    <property type="molecule type" value="Genomic_DNA"/>
</dbReference>
<reference evidence="3" key="1">
    <citation type="submission" date="2023-02" db="EMBL/GenBank/DDBJ databases">
        <title>A novel hydrolase synthesized by Rhodococcus erythropolis HQ is responsible for the detoxification of Zearalenone.</title>
        <authorList>
            <person name="Hu J."/>
            <person name="Xu J."/>
        </authorList>
    </citation>
    <scope>NUCLEOTIDE SEQUENCE</scope>
    <source>
        <strain evidence="3">HQ</strain>
    </source>
</reference>
<keyword evidence="2" id="KW-0732">Signal</keyword>
<evidence type="ECO:0000313" key="4">
    <source>
        <dbReference type="Proteomes" id="UP001217325"/>
    </source>
</evidence>
<accession>A0AAW6LJJ9</accession>
<sequence length="243" mass="24092">MTIFGRRTAGITATAFVLATVVSTALPAVGSAAPVSLTRACNSEINENSMSLDPAVIDGWYDISTGSPGTKINSIEAWRTVPGDTLEFRASVTIRAHGSPVRGTLRIDGAGLTGDQDLISRMTLTQDLGRSGSTVTDADDGSVIPVRAKLAFDVTTPGQVAQNQTVNLSAVKIVLAGDTTDPGGECPGPGPGPGGGGNGSGGGNGGGDGSGGNGGDSGDALPGRNVGNRVPIAQIPSGPTSRP</sequence>
<evidence type="ECO:0000256" key="2">
    <source>
        <dbReference type="SAM" id="SignalP"/>
    </source>
</evidence>
<evidence type="ECO:0008006" key="5">
    <source>
        <dbReference type="Google" id="ProtNLM"/>
    </source>
</evidence>
<feature type="region of interest" description="Disordered" evidence="1">
    <location>
        <begin position="179"/>
        <end position="243"/>
    </location>
</feature>
<organism evidence="3 4">
    <name type="scientific">Rhodococcus qingshengii</name>
    <dbReference type="NCBI Taxonomy" id="334542"/>
    <lineage>
        <taxon>Bacteria</taxon>
        <taxon>Bacillati</taxon>
        <taxon>Actinomycetota</taxon>
        <taxon>Actinomycetes</taxon>
        <taxon>Mycobacteriales</taxon>
        <taxon>Nocardiaceae</taxon>
        <taxon>Rhodococcus</taxon>
        <taxon>Rhodococcus erythropolis group</taxon>
    </lineage>
</organism>
<dbReference type="Proteomes" id="UP001217325">
    <property type="component" value="Unassembled WGS sequence"/>
</dbReference>
<feature type="chain" id="PRO_5043734014" description="Alternate-type signal peptide domain-containing protein" evidence="2">
    <location>
        <begin position="28"/>
        <end position="243"/>
    </location>
</feature>
<feature type="signal peptide" evidence="2">
    <location>
        <begin position="1"/>
        <end position="27"/>
    </location>
</feature>
<protein>
    <recommendedName>
        <fullName evidence="5">Alternate-type signal peptide domain-containing protein</fullName>
    </recommendedName>
</protein>
<feature type="compositionally biased region" description="Gly residues" evidence="1">
    <location>
        <begin position="193"/>
        <end position="217"/>
    </location>
</feature>
<proteinExistence type="predicted"/>
<gene>
    <name evidence="3" type="ORF">PXH69_07470</name>
</gene>
<comment type="caution">
    <text evidence="3">The sequence shown here is derived from an EMBL/GenBank/DDBJ whole genome shotgun (WGS) entry which is preliminary data.</text>
</comment>